<reference evidence="5 6" key="1">
    <citation type="submission" date="2017-08" db="EMBL/GenBank/DDBJ databases">
        <title>Infants hospitalized years apart are colonized by the same room-sourced microbial strains.</title>
        <authorList>
            <person name="Brooks B."/>
            <person name="Olm M.R."/>
            <person name="Firek B.A."/>
            <person name="Baker R."/>
            <person name="Thomas B.C."/>
            <person name="Morowitz M.J."/>
            <person name="Banfield J.F."/>
        </authorList>
    </citation>
    <scope>NUCLEOTIDE SEQUENCE [LARGE SCALE GENOMIC DNA]</scope>
    <source>
        <strain evidence="5">S2_009_000_R2_77</strain>
    </source>
</reference>
<accession>A0A2W5CYQ5</accession>
<dbReference type="PANTHER" id="PTHR33937">
    <property type="entry name" value="IRON-MOLYBDENUM PROTEIN-RELATED-RELATED"/>
    <property type="match status" value="1"/>
</dbReference>
<organism evidence="5 6">
    <name type="scientific">Pseudomonas kuykendallii</name>
    <dbReference type="NCBI Taxonomy" id="1007099"/>
    <lineage>
        <taxon>Bacteria</taxon>
        <taxon>Pseudomonadati</taxon>
        <taxon>Pseudomonadota</taxon>
        <taxon>Gammaproteobacteria</taxon>
        <taxon>Pseudomonadales</taxon>
        <taxon>Pseudomonadaceae</taxon>
        <taxon>Pseudomonas</taxon>
    </lineage>
</organism>
<feature type="domain" description="Dinitrogenase iron-molybdenum cofactor N-terminal" evidence="4">
    <location>
        <begin position="4"/>
        <end position="91"/>
    </location>
</feature>
<dbReference type="InterPro" id="IPR051840">
    <property type="entry name" value="NifX/NifY_domain"/>
</dbReference>
<dbReference type="EMBL" id="QFOH01000020">
    <property type="protein sequence ID" value="PZP22297.1"/>
    <property type="molecule type" value="Genomic_DNA"/>
</dbReference>
<evidence type="ECO:0000256" key="1">
    <source>
        <dbReference type="ARBA" id="ARBA00010285"/>
    </source>
</evidence>
<dbReference type="PANTHER" id="PTHR33937:SF1">
    <property type="entry name" value="IRON-MOLIBDENUM COFACTOR PROCESSING PROTEIN"/>
    <property type="match status" value="1"/>
</dbReference>
<dbReference type="Pfam" id="PF02579">
    <property type="entry name" value="Nitro_FeMo-Co"/>
    <property type="match status" value="1"/>
</dbReference>
<dbReference type="CDD" id="cd00853">
    <property type="entry name" value="NifX"/>
    <property type="match status" value="1"/>
</dbReference>
<proteinExistence type="inferred from homology"/>
<feature type="domain" description="Dinitrogenase iron-molybdenum cofactor biosynthesis" evidence="3">
    <location>
        <begin position="113"/>
        <end position="204"/>
    </location>
</feature>
<sequence length="234" mass="24478">MSSISKAAALRIALASRALGLENPASFIAALGGKLGLPIDENKLAGLTVEDLRALLIGDEELEIATDIAAPTLKQAVRYLWGEQDGDEALPAASAVELPGGAHLRVAVASNSQEMLDGHFGSCPRFLIYDVSTEQALLRELRSTAAADASDDRNAARAELIGDCQLLYVQSIGGPAAAKVIRAGVHPLKFPKAAPAQEALAKLQAVLPAPPPWLAKVMGVESRSLARFAVDLES</sequence>
<dbReference type="AlphaFoldDB" id="A0A2W5CYQ5"/>
<comment type="caution">
    <text evidence="5">The sequence shown here is derived from an EMBL/GenBank/DDBJ whole genome shotgun (WGS) entry which is preliminary data.</text>
</comment>
<evidence type="ECO:0000256" key="2">
    <source>
        <dbReference type="ARBA" id="ARBA00023231"/>
    </source>
</evidence>
<keyword evidence="2" id="KW-0535">Nitrogen fixation</keyword>
<dbReference type="Proteomes" id="UP000249198">
    <property type="component" value="Unassembled WGS sequence"/>
</dbReference>
<dbReference type="InterPro" id="IPR036105">
    <property type="entry name" value="DiNase_FeMo-co_biosyn_sf"/>
</dbReference>
<dbReference type="Pfam" id="PF16844">
    <property type="entry name" value="DIMCO_N"/>
    <property type="match status" value="1"/>
</dbReference>
<evidence type="ECO:0000259" key="3">
    <source>
        <dbReference type="Pfam" id="PF02579"/>
    </source>
</evidence>
<dbReference type="InterPro" id="IPR038127">
    <property type="entry name" value="NafY_N_sf"/>
</dbReference>
<dbReference type="Gene3D" id="1.10.150.590">
    <property type="entry name" value="Dinitrogenase iron-molybdenum cofactor, N-terminal"/>
    <property type="match status" value="1"/>
</dbReference>
<protein>
    <submittedName>
        <fullName evidence="5">Dinitrogenase iron-molybdenum cofactor biosynthesis protein</fullName>
    </submittedName>
</protein>
<evidence type="ECO:0000259" key="4">
    <source>
        <dbReference type="Pfam" id="PF16844"/>
    </source>
</evidence>
<comment type="similarity">
    <text evidence="1">Belongs to the NifX/NifY family.</text>
</comment>
<evidence type="ECO:0000313" key="5">
    <source>
        <dbReference type="EMBL" id="PZP22297.1"/>
    </source>
</evidence>
<name>A0A2W5CYQ5_9PSED</name>
<dbReference type="InterPro" id="IPR031763">
    <property type="entry name" value="NafY_N"/>
</dbReference>
<dbReference type="Gene3D" id="3.30.420.130">
    <property type="entry name" value="Dinitrogenase iron-molybdenum cofactor biosynthesis domain"/>
    <property type="match status" value="1"/>
</dbReference>
<dbReference type="RefSeq" id="WP_273233631.1">
    <property type="nucleotide sequence ID" value="NZ_CAURGU010000030.1"/>
</dbReference>
<gene>
    <name evidence="5" type="ORF">DI599_15990</name>
</gene>
<dbReference type="SUPFAM" id="SSF53146">
    <property type="entry name" value="Nitrogenase accessory factor-like"/>
    <property type="match status" value="1"/>
</dbReference>
<dbReference type="InterPro" id="IPR034169">
    <property type="entry name" value="NifX-like"/>
</dbReference>
<evidence type="ECO:0000313" key="6">
    <source>
        <dbReference type="Proteomes" id="UP000249198"/>
    </source>
</evidence>
<dbReference type="InterPro" id="IPR003731">
    <property type="entry name" value="Di-Nase_FeMo-co_biosynth"/>
</dbReference>